<evidence type="ECO:0000256" key="6">
    <source>
        <dbReference type="ARBA" id="ARBA00022989"/>
    </source>
</evidence>
<evidence type="ECO:0000256" key="3">
    <source>
        <dbReference type="ARBA" id="ARBA00022692"/>
    </source>
</evidence>
<evidence type="ECO:0000256" key="10">
    <source>
        <dbReference type="ARBA" id="ARBA00070665"/>
    </source>
</evidence>
<keyword evidence="7 13" id="KW-0472">Membrane</keyword>
<evidence type="ECO:0000256" key="12">
    <source>
        <dbReference type="SAM" id="MobiDB-lite"/>
    </source>
</evidence>
<keyword evidence="8 16" id="KW-0675">Receptor</keyword>
<sequence>MAKVTLLLLAVWVLAGQLWLGSEARAAPYGVKLCGREFIRAVIFTCGGSRWRRSGFPAHEATGEAFLDADADTDSLAGQLDEAVGSSEWLALTKSPQAFYGGQPSWQGTSRVSRDVLAGLSSNCCSHPNRTRTVAVPAGQSWVTVPREQFTVSDEVLVWGTKAGQRLWPPIFVNLETRMKPSAPRLRPEVDFSEDEPLEATVQWEPPRWPSHKVLICRFYYRRCQERAWILLEPELKTVPLSPVEIPDLELATGYEVSGRCRVDEEEDLWGESSPALSFQTLPSAPKDVWVSGTVCGSPSRQELLLLWKAPRPCVQVSYRLWFWVGEKILIQEGIPCCKSSVPPWAEWAGVSAVNATSWETLTNFSLVCLAPDSAPQDVVVSGITGSTELLVTWQPGNGEPLEYVVDWAQDGDPLEDLNWVRLSPGNLSAFLPGTFKGGVPYRVTVTAVSPGGLAPAPSVWGFREELAPLAGPTIWRLQDDPPGTPAVAWGEVPRLQLQGHLTHYTLCARSGASPSVCINVSSSTRLITLPDLHCSPCELWVTASTIAGQGPPGPSLWLHLPDNTVRWKVLPGVLALWGLLLMGCGLSLAVAGRCLHLQHKVLPRWVWEKVPDPANSNSGWTQVEEVCRAPPLTDSPILKIEEMEPPPFPEPPQVSTPLHSGYEKHFLPTPEELGLLRPPRQDLV</sequence>
<dbReference type="InterPro" id="IPR052672">
    <property type="entry name" value="Type1_Cytokine_Rcpt_Type2"/>
</dbReference>
<evidence type="ECO:0000256" key="11">
    <source>
        <dbReference type="ARBA" id="ARBA00078561"/>
    </source>
</evidence>
<reference evidence="16" key="1">
    <citation type="submission" date="2020-03" db="EMBL/GenBank/DDBJ databases">
        <title>Studies in the Genomics of Life Span.</title>
        <authorList>
            <person name="Glass D."/>
        </authorList>
    </citation>
    <scope>NUCLEOTIDE SEQUENCE</scope>
    <source>
        <strain evidence="16">SUZIE</strain>
        <tissue evidence="16">Muscle</tissue>
    </source>
</reference>
<dbReference type="InterPro" id="IPR036438">
    <property type="entry name" value="Insulin-like_sf"/>
</dbReference>
<keyword evidence="9" id="KW-0325">Glycoprotein</keyword>
<dbReference type="PANTHER" id="PTHR48423:SF1">
    <property type="entry name" value="INTERLEUKIN-27 RECEPTOR SUBUNIT ALPHA"/>
    <property type="match status" value="1"/>
</dbReference>
<evidence type="ECO:0000256" key="4">
    <source>
        <dbReference type="ARBA" id="ARBA00022729"/>
    </source>
</evidence>
<dbReference type="FunFam" id="2.60.40.10:FF:001691">
    <property type="entry name" value="interleukin-27 receptor subunit alpha"/>
    <property type="match status" value="1"/>
</dbReference>
<dbReference type="CDD" id="cd04365">
    <property type="entry name" value="IlGF_relaxin_like"/>
    <property type="match status" value="1"/>
</dbReference>
<dbReference type="InterPro" id="IPR036116">
    <property type="entry name" value="FN3_sf"/>
</dbReference>
<feature type="domain" description="Fibronectin type-III" evidence="15">
    <location>
        <begin position="375"/>
        <end position="470"/>
    </location>
</feature>
<gene>
    <name evidence="16" type="ORF">SUZIE_134575</name>
</gene>
<evidence type="ECO:0000256" key="5">
    <source>
        <dbReference type="ARBA" id="ARBA00022737"/>
    </source>
</evidence>
<dbReference type="AlphaFoldDB" id="A0AA41MPK6"/>
<evidence type="ECO:0000256" key="1">
    <source>
        <dbReference type="ARBA" id="ARBA00004479"/>
    </source>
</evidence>
<feature type="compositionally biased region" description="Pro residues" evidence="12">
    <location>
        <begin position="646"/>
        <end position="655"/>
    </location>
</feature>
<feature type="chain" id="PRO_5041347672" description="Interleukin-27 receptor subunit alpha" evidence="14">
    <location>
        <begin position="25"/>
        <end position="685"/>
    </location>
</feature>
<dbReference type="FunFam" id="2.60.40.10:FF:001521">
    <property type="entry name" value="Interleukin 27 receptor subunit alpha"/>
    <property type="match status" value="1"/>
</dbReference>
<comment type="caution">
    <text evidence="16">The sequence shown here is derived from an EMBL/GenBank/DDBJ whole genome shotgun (WGS) entry which is preliminary data.</text>
</comment>
<evidence type="ECO:0000256" key="9">
    <source>
        <dbReference type="ARBA" id="ARBA00023180"/>
    </source>
</evidence>
<dbReference type="EMBL" id="JAATJV010257574">
    <property type="protein sequence ID" value="MBZ3875765.1"/>
    <property type="molecule type" value="Genomic_DNA"/>
</dbReference>
<comment type="similarity">
    <text evidence="2">Belongs to the type I cytokine receptor family. Type 2 subfamily.</text>
</comment>
<dbReference type="Pfam" id="PF00041">
    <property type="entry name" value="fn3"/>
    <property type="match status" value="1"/>
</dbReference>
<keyword evidence="17" id="KW-1185">Reference proteome</keyword>
<feature type="region of interest" description="Disordered" evidence="12">
    <location>
        <begin position="644"/>
        <end position="685"/>
    </location>
</feature>
<dbReference type="SUPFAM" id="SSF56994">
    <property type="entry name" value="Insulin-like"/>
    <property type="match status" value="1"/>
</dbReference>
<keyword evidence="4 14" id="KW-0732">Signal</keyword>
<protein>
    <recommendedName>
        <fullName evidence="10">Interleukin-27 receptor subunit alpha</fullName>
    </recommendedName>
    <alternativeName>
        <fullName evidence="11">Type I T-cell cytokine receptor</fullName>
    </alternativeName>
</protein>
<dbReference type="Proteomes" id="UP001166674">
    <property type="component" value="Unassembled WGS sequence"/>
</dbReference>
<keyword evidence="6 13" id="KW-1133">Transmembrane helix</keyword>
<comment type="subcellular location">
    <subcellularLocation>
        <location evidence="1">Membrane</location>
        <topology evidence="1">Single-pass type I membrane protein</topology>
    </subcellularLocation>
</comment>
<evidence type="ECO:0000313" key="17">
    <source>
        <dbReference type="Proteomes" id="UP001166674"/>
    </source>
</evidence>
<dbReference type="InterPro" id="IPR013783">
    <property type="entry name" value="Ig-like_fold"/>
</dbReference>
<dbReference type="PANTHER" id="PTHR48423">
    <property type="entry name" value="INTERLEUKIN-27 RECEPTOR SUBUNIT ALPHA"/>
    <property type="match status" value="1"/>
</dbReference>
<feature type="transmembrane region" description="Helical" evidence="13">
    <location>
        <begin position="575"/>
        <end position="596"/>
    </location>
</feature>
<dbReference type="FunFam" id="2.60.40.10:FF:001712">
    <property type="entry name" value="Interleukin-27 receptor subunit alpha"/>
    <property type="match status" value="1"/>
</dbReference>
<feature type="signal peptide" evidence="14">
    <location>
        <begin position="1"/>
        <end position="24"/>
    </location>
</feature>
<organism evidence="16 17">
    <name type="scientific">Sciurus carolinensis</name>
    <name type="common">Eastern gray squirrel</name>
    <dbReference type="NCBI Taxonomy" id="30640"/>
    <lineage>
        <taxon>Eukaryota</taxon>
        <taxon>Metazoa</taxon>
        <taxon>Chordata</taxon>
        <taxon>Craniata</taxon>
        <taxon>Vertebrata</taxon>
        <taxon>Euteleostomi</taxon>
        <taxon>Mammalia</taxon>
        <taxon>Eutheria</taxon>
        <taxon>Euarchontoglires</taxon>
        <taxon>Glires</taxon>
        <taxon>Rodentia</taxon>
        <taxon>Sciuromorpha</taxon>
        <taxon>Sciuridae</taxon>
        <taxon>Sciurinae</taxon>
        <taxon>Sciurini</taxon>
        <taxon>Sciurus</taxon>
    </lineage>
</organism>
<evidence type="ECO:0000313" key="16">
    <source>
        <dbReference type="EMBL" id="MBZ3875765.1"/>
    </source>
</evidence>
<dbReference type="PROSITE" id="PS50853">
    <property type="entry name" value="FN3"/>
    <property type="match status" value="2"/>
</dbReference>
<dbReference type="CDD" id="cd00063">
    <property type="entry name" value="FN3"/>
    <property type="match status" value="2"/>
</dbReference>
<evidence type="ECO:0000256" key="14">
    <source>
        <dbReference type="SAM" id="SignalP"/>
    </source>
</evidence>
<name>A0AA41MPK6_SCICA</name>
<dbReference type="SMART" id="SM00060">
    <property type="entry name" value="FN3"/>
    <property type="match status" value="2"/>
</dbReference>
<evidence type="ECO:0000256" key="8">
    <source>
        <dbReference type="ARBA" id="ARBA00023170"/>
    </source>
</evidence>
<dbReference type="Gene3D" id="2.60.40.10">
    <property type="entry name" value="Immunoglobulins"/>
    <property type="match status" value="3"/>
</dbReference>
<evidence type="ECO:0000256" key="7">
    <source>
        <dbReference type="ARBA" id="ARBA00023136"/>
    </source>
</evidence>
<dbReference type="GO" id="GO:0045509">
    <property type="term" value="F:interleukin-27 receptor activity"/>
    <property type="evidence" value="ECO:0007669"/>
    <property type="project" value="TreeGrafter"/>
</dbReference>
<keyword evidence="3 13" id="KW-0812">Transmembrane</keyword>
<feature type="domain" description="Fibronectin type-III" evidence="15">
    <location>
        <begin position="180"/>
        <end position="284"/>
    </location>
</feature>
<keyword evidence="5" id="KW-0677">Repeat</keyword>
<dbReference type="SUPFAM" id="SSF49265">
    <property type="entry name" value="Fibronectin type III"/>
    <property type="match status" value="2"/>
</dbReference>
<proteinExistence type="inferred from homology"/>
<dbReference type="GO" id="GO:0005886">
    <property type="term" value="C:plasma membrane"/>
    <property type="evidence" value="ECO:0007669"/>
    <property type="project" value="UniProtKB-ARBA"/>
</dbReference>
<evidence type="ECO:0000256" key="2">
    <source>
        <dbReference type="ARBA" id="ARBA00008921"/>
    </source>
</evidence>
<evidence type="ECO:0000256" key="13">
    <source>
        <dbReference type="SAM" id="Phobius"/>
    </source>
</evidence>
<evidence type="ECO:0000259" key="15">
    <source>
        <dbReference type="PROSITE" id="PS50853"/>
    </source>
</evidence>
<accession>A0AA41MPK6</accession>
<dbReference type="InterPro" id="IPR003961">
    <property type="entry name" value="FN3_dom"/>
</dbReference>